<gene>
    <name evidence="1" type="ORF">Pint_17261</name>
</gene>
<keyword evidence="2" id="KW-1185">Reference proteome</keyword>
<evidence type="ECO:0000313" key="2">
    <source>
        <dbReference type="Proteomes" id="UP001163603"/>
    </source>
</evidence>
<comment type="caution">
    <text evidence="1">The sequence shown here is derived from an EMBL/GenBank/DDBJ whole genome shotgun (WGS) entry which is preliminary data.</text>
</comment>
<dbReference type="Proteomes" id="UP001163603">
    <property type="component" value="Chromosome 4"/>
</dbReference>
<protein>
    <submittedName>
        <fullName evidence="1">Uncharacterized protein</fullName>
    </submittedName>
</protein>
<reference evidence="2" key="1">
    <citation type="journal article" date="2023" name="G3 (Bethesda)">
        <title>Genome assembly and association tests identify interacting loci associated with vigor, precocity, and sex in interspecific pistachio rootstocks.</title>
        <authorList>
            <person name="Palmer W."/>
            <person name="Jacygrad E."/>
            <person name="Sagayaradj S."/>
            <person name="Cavanaugh K."/>
            <person name="Han R."/>
            <person name="Bertier L."/>
            <person name="Beede B."/>
            <person name="Kafkas S."/>
            <person name="Golino D."/>
            <person name="Preece J."/>
            <person name="Michelmore R."/>
        </authorList>
    </citation>
    <scope>NUCLEOTIDE SEQUENCE [LARGE SCALE GENOMIC DNA]</scope>
</reference>
<proteinExistence type="predicted"/>
<evidence type="ECO:0000313" key="1">
    <source>
        <dbReference type="EMBL" id="KAJ0043203.1"/>
    </source>
</evidence>
<sequence length="124" mass="14280">MAVIAFPRILSQFLAPNHYSLRRNKCICCVSPAARETKRKGSAIVWFKQDLRVDDHLGLMAASNYQAVLPLYVFDHRILSFYSDEMLELVLFALEDLRKSLKEQGSDVMIRFGRVENCHQGTCR</sequence>
<dbReference type="EMBL" id="CM047739">
    <property type="protein sequence ID" value="KAJ0043203.1"/>
    <property type="molecule type" value="Genomic_DNA"/>
</dbReference>
<accession>A0ACC0YZP0</accession>
<name>A0ACC0YZP0_9ROSI</name>
<organism evidence="1 2">
    <name type="scientific">Pistacia integerrima</name>
    <dbReference type="NCBI Taxonomy" id="434235"/>
    <lineage>
        <taxon>Eukaryota</taxon>
        <taxon>Viridiplantae</taxon>
        <taxon>Streptophyta</taxon>
        <taxon>Embryophyta</taxon>
        <taxon>Tracheophyta</taxon>
        <taxon>Spermatophyta</taxon>
        <taxon>Magnoliopsida</taxon>
        <taxon>eudicotyledons</taxon>
        <taxon>Gunneridae</taxon>
        <taxon>Pentapetalae</taxon>
        <taxon>rosids</taxon>
        <taxon>malvids</taxon>
        <taxon>Sapindales</taxon>
        <taxon>Anacardiaceae</taxon>
        <taxon>Pistacia</taxon>
    </lineage>
</organism>